<gene>
    <name evidence="2" type="ORF">GCM10010185_44040</name>
</gene>
<reference evidence="2" key="1">
    <citation type="journal article" date="2014" name="Int. J. Syst. Evol. Microbiol.">
        <title>Complete genome sequence of Corynebacterium casei LMG S-19264T (=DSM 44701T), isolated from a smear-ripened cheese.</title>
        <authorList>
            <consortium name="US DOE Joint Genome Institute (JGI-PGF)"/>
            <person name="Walter F."/>
            <person name="Albersmeier A."/>
            <person name="Kalinowski J."/>
            <person name="Ruckert C."/>
        </authorList>
    </citation>
    <scope>NUCLEOTIDE SEQUENCE</scope>
    <source>
        <strain evidence="2">JCM 3313</strain>
    </source>
</reference>
<reference evidence="2" key="2">
    <citation type="submission" date="2020-09" db="EMBL/GenBank/DDBJ databases">
        <authorList>
            <person name="Sun Q."/>
            <person name="Ohkuma M."/>
        </authorList>
    </citation>
    <scope>NUCLEOTIDE SEQUENCE</scope>
    <source>
        <strain evidence="2">JCM 3313</strain>
    </source>
</reference>
<dbReference type="AlphaFoldDB" id="A0A918EFL0"/>
<evidence type="ECO:0000313" key="3">
    <source>
        <dbReference type="Proteomes" id="UP000639606"/>
    </source>
</evidence>
<organism evidence="2 3">
    <name type="scientific">Saccharothrix coeruleofusca</name>
    <dbReference type="NCBI Taxonomy" id="33919"/>
    <lineage>
        <taxon>Bacteria</taxon>
        <taxon>Bacillati</taxon>
        <taxon>Actinomycetota</taxon>
        <taxon>Actinomycetes</taxon>
        <taxon>Pseudonocardiales</taxon>
        <taxon>Pseudonocardiaceae</taxon>
        <taxon>Saccharothrix</taxon>
    </lineage>
</organism>
<dbReference type="InterPro" id="IPR002818">
    <property type="entry name" value="DJ-1/PfpI"/>
</dbReference>
<accession>A0A918EFL0</accession>
<dbReference type="InterPro" id="IPR052158">
    <property type="entry name" value="INH-QAR"/>
</dbReference>
<dbReference type="Proteomes" id="UP000639606">
    <property type="component" value="Unassembled WGS sequence"/>
</dbReference>
<dbReference type="GO" id="GO:0006355">
    <property type="term" value="P:regulation of DNA-templated transcription"/>
    <property type="evidence" value="ECO:0007669"/>
    <property type="project" value="TreeGrafter"/>
</dbReference>
<feature type="domain" description="DJ-1/PfpI" evidence="1">
    <location>
        <begin position="1"/>
        <end position="172"/>
    </location>
</feature>
<dbReference type="Pfam" id="PF01965">
    <property type="entry name" value="DJ-1_PfpI"/>
    <property type="match status" value="1"/>
</dbReference>
<dbReference type="SUPFAM" id="SSF52317">
    <property type="entry name" value="Class I glutamine amidotransferase-like"/>
    <property type="match status" value="1"/>
</dbReference>
<evidence type="ECO:0000313" key="2">
    <source>
        <dbReference type="EMBL" id="GGP66507.1"/>
    </source>
</evidence>
<dbReference type="PANTHER" id="PTHR43130">
    <property type="entry name" value="ARAC-FAMILY TRANSCRIPTIONAL REGULATOR"/>
    <property type="match status" value="1"/>
</dbReference>
<evidence type="ECO:0000259" key="1">
    <source>
        <dbReference type="Pfam" id="PF01965"/>
    </source>
</evidence>
<comment type="caution">
    <text evidence="2">The sequence shown here is derived from an EMBL/GenBank/DDBJ whole genome shotgun (WGS) entry which is preliminary data.</text>
</comment>
<proteinExistence type="predicted"/>
<dbReference type="Gene3D" id="3.40.50.880">
    <property type="match status" value="1"/>
</dbReference>
<keyword evidence="3" id="KW-1185">Reference proteome</keyword>
<dbReference type="PANTHER" id="PTHR43130:SF2">
    <property type="entry name" value="DJ-1_PFPI DOMAIN-CONTAINING PROTEIN"/>
    <property type="match status" value="1"/>
</dbReference>
<dbReference type="EMBL" id="BMRG01000009">
    <property type="protein sequence ID" value="GGP66507.1"/>
    <property type="molecule type" value="Genomic_DNA"/>
</dbReference>
<keyword evidence="2" id="KW-0315">Glutamine amidotransferase</keyword>
<dbReference type="InterPro" id="IPR029062">
    <property type="entry name" value="Class_I_gatase-like"/>
</dbReference>
<name>A0A918EFL0_9PSEU</name>
<protein>
    <submittedName>
        <fullName evidence="2">Glutamine amidotransferase</fullName>
    </submittedName>
</protein>
<sequence>MRVDIAVFDGMDDLDVVGPFSVLSLAGRAGLGVAVRLTAVAGPAKATTQGGLTLHGGPWAPRNADVLIVPGGGYATGGTVGVRAEIVDGRLPAALAAGARPGLVFASVCTGALLLAAAGLVTGRPCTTHHRAVDDLAAAGGEPVEARVVDDGDLVTAGGITSGLDLALWLLERFRGPEAAGFAQRVLEYERREPLWRSGRHESRTAADEREASAW</sequence>